<dbReference type="EMBL" id="FOAZ01000027">
    <property type="protein sequence ID" value="SEM41749.1"/>
    <property type="molecule type" value="Genomic_DNA"/>
</dbReference>
<accession>A0A1H7Y989</accession>
<gene>
    <name evidence="1" type="ORF">SAMN05414137_12725</name>
</gene>
<reference evidence="2" key="1">
    <citation type="submission" date="2016-10" db="EMBL/GenBank/DDBJ databases">
        <authorList>
            <person name="Varghese N."/>
        </authorList>
    </citation>
    <scope>NUCLEOTIDE SEQUENCE [LARGE SCALE GENOMIC DNA]</scope>
    <source>
        <strain evidence="2">DSM 45096 / BCRC 16803 / CGMCC 4.1857 / CIP 109030 / JCM 12277 / KCTC 19219 / NBRC 100920 / 33214</strain>
    </source>
</reference>
<organism evidence="1 2">
    <name type="scientific">Streptacidiphilus jiangxiensis</name>
    <dbReference type="NCBI Taxonomy" id="235985"/>
    <lineage>
        <taxon>Bacteria</taxon>
        <taxon>Bacillati</taxon>
        <taxon>Actinomycetota</taxon>
        <taxon>Actinomycetes</taxon>
        <taxon>Kitasatosporales</taxon>
        <taxon>Streptomycetaceae</taxon>
        <taxon>Streptacidiphilus</taxon>
    </lineage>
</organism>
<dbReference type="OrthoDB" id="3855545at2"/>
<name>A0A1H7Y989_STRJI</name>
<evidence type="ECO:0000313" key="1">
    <source>
        <dbReference type="EMBL" id="SEM41749.1"/>
    </source>
</evidence>
<keyword evidence="2" id="KW-1185">Reference proteome</keyword>
<sequence length="85" mass="9204">MRCAVCGSERLSALGELTSGNRIGDQRFLRLAFPRTGIFRPRPSYDACFARACLDCGALIPFLGASARQQLNAEADSLSDVDSSY</sequence>
<dbReference type="Proteomes" id="UP000183015">
    <property type="component" value="Unassembled WGS sequence"/>
</dbReference>
<dbReference type="eggNOG" id="ENOG50325MT">
    <property type="taxonomic scope" value="Bacteria"/>
</dbReference>
<protein>
    <submittedName>
        <fullName evidence="1">Uncharacterized protein</fullName>
    </submittedName>
</protein>
<evidence type="ECO:0000313" key="2">
    <source>
        <dbReference type="Proteomes" id="UP000183015"/>
    </source>
</evidence>
<proteinExistence type="predicted"/>
<dbReference type="AlphaFoldDB" id="A0A1H7Y989"/>
<dbReference type="RefSeq" id="WP_143094696.1">
    <property type="nucleotide sequence ID" value="NZ_BBPN01000039.1"/>
</dbReference>